<feature type="region of interest" description="Disordered" evidence="1">
    <location>
        <begin position="21"/>
        <end position="105"/>
    </location>
</feature>
<dbReference type="Proteomes" id="UP000688947">
    <property type="component" value="Unassembled WGS sequence"/>
</dbReference>
<sequence length="134" mass="15443">MPIVLHYAGNHYHAYIHGVRNDSTDADRSNNTRKDEDVEMANVDHEDHVEDGSINQPTPSQDYPDQPMSSPVGTFREKEHHEEKSEEYSPGEFGSQSPWDPDTWTGNIEEIERRMEGPTILHSLKQEVHKSTRF</sequence>
<dbReference type="OrthoDB" id="143575at2759"/>
<proteinExistence type="predicted"/>
<evidence type="ECO:0000256" key="1">
    <source>
        <dbReference type="SAM" id="MobiDB-lite"/>
    </source>
</evidence>
<protein>
    <submittedName>
        <fullName evidence="2">Uncharacterized protein</fullName>
    </submittedName>
</protein>
<name>A0A8T1JNK1_9STRA</name>
<dbReference type="EMBL" id="JAENGZ010001731">
    <property type="protein sequence ID" value="KAG6946496.1"/>
    <property type="molecule type" value="Genomic_DNA"/>
</dbReference>
<feature type="compositionally biased region" description="Polar residues" evidence="1">
    <location>
        <begin position="53"/>
        <end position="72"/>
    </location>
</feature>
<evidence type="ECO:0000313" key="2">
    <source>
        <dbReference type="EMBL" id="KAG6946496.1"/>
    </source>
</evidence>
<feature type="compositionally biased region" description="Basic and acidic residues" evidence="1">
    <location>
        <begin position="75"/>
        <end position="87"/>
    </location>
</feature>
<feature type="compositionally biased region" description="Basic and acidic residues" evidence="1">
    <location>
        <begin position="21"/>
        <end position="51"/>
    </location>
</feature>
<gene>
    <name evidence="2" type="ORF">JG687_00016670</name>
</gene>
<reference evidence="2" key="1">
    <citation type="submission" date="2021-01" db="EMBL/GenBank/DDBJ databases">
        <title>Phytophthora aleatoria, a newly-described species from Pinus radiata is distinct from Phytophthora cactorum isolates based on comparative genomics.</title>
        <authorList>
            <person name="Mcdougal R."/>
            <person name="Panda P."/>
            <person name="Williams N."/>
            <person name="Studholme D.J."/>
        </authorList>
    </citation>
    <scope>NUCLEOTIDE SEQUENCE</scope>
    <source>
        <strain evidence="2">NZFS 3830</strain>
    </source>
</reference>
<evidence type="ECO:0000313" key="3">
    <source>
        <dbReference type="Proteomes" id="UP000688947"/>
    </source>
</evidence>
<comment type="caution">
    <text evidence="2">The sequence shown here is derived from an EMBL/GenBank/DDBJ whole genome shotgun (WGS) entry which is preliminary data.</text>
</comment>
<organism evidence="2 3">
    <name type="scientific">Phytophthora cactorum</name>
    <dbReference type="NCBI Taxonomy" id="29920"/>
    <lineage>
        <taxon>Eukaryota</taxon>
        <taxon>Sar</taxon>
        <taxon>Stramenopiles</taxon>
        <taxon>Oomycota</taxon>
        <taxon>Peronosporomycetes</taxon>
        <taxon>Peronosporales</taxon>
        <taxon>Peronosporaceae</taxon>
        <taxon>Phytophthora</taxon>
    </lineage>
</organism>
<accession>A0A8T1JNK1</accession>
<dbReference type="AlphaFoldDB" id="A0A8T1JNK1"/>